<dbReference type="AlphaFoldDB" id="A0A1B7VYN9"/>
<organism evidence="1 2">
    <name type="scientific">Aphanizomenon flos-aquae LD13</name>
    <dbReference type="NCBI Taxonomy" id="1710894"/>
    <lineage>
        <taxon>Bacteria</taxon>
        <taxon>Bacillati</taxon>
        <taxon>Cyanobacteriota</taxon>
        <taxon>Cyanophyceae</taxon>
        <taxon>Nostocales</taxon>
        <taxon>Aphanizomenonaceae</taxon>
        <taxon>Aphanizomenon</taxon>
    </lineage>
</organism>
<comment type="caution">
    <text evidence="1">The sequence shown here is derived from an EMBL/GenBank/DDBJ whole genome shotgun (WGS) entry which is preliminary data.</text>
</comment>
<proteinExistence type="predicted"/>
<accession>A0A1B7VYN9</accession>
<evidence type="ECO:0000313" key="2">
    <source>
        <dbReference type="Proteomes" id="UP000092382"/>
    </source>
</evidence>
<dbReference type="STRING" id="1803587.GCA_001593825_02639"/>
<sequence>MLVHTINVCFLGIVDEWLKQYFQEELGREFGITLIRLKKHLQNRRVGILIDNLEPVLHKHGKFIQNHSRYLELLKILADTTVQSFTIITSRECLFDDRIDVVYHYY</sequence>
<protein>
    <recommendedName>
        <fullName evidence="3">ATPase AAA-type core domain-containing protein</fullName>
    </recommendedName>
</protein>
<gene>
    <name evidence="1" type="ORF">AN481_07005</name>
</gene>
<dbReference type="EMBL" id="LJOY01000016">
    <property type="protein sequence ID" value="OBQ26101.1"/>
    <property type="molecule type" value="Genomic_DNA"/>
</dbReference>
<evidence type="ECO:0000313" key="1">
    <source>
        <dbReference type="EMBL" id="OBQ26101.1"/>
    </source>
</evidence>
<dbReference type="PATRIC" id="fig|1710894.3.peg.2953"/>
<name>A0A1B7VYN9_APHFL</name>
<dbReference type="Proteomes" id="UP000092382">
    <property type="component" value="Unassembled WGS sequence"/>
</dbReference>
<evidence type="ECO:0008006" key="3">
    <source>
        <dbReference type="Google" id="ProtNLM"/>
    </source>
</evidence>
<reference evidence="1 2" key="1">
    <citation type="submission" date="2015-09" db="EMBL/GenBank/DDBJ databases">
        <title>Whole genome shotgun sequence assembly of Aphanizomenon flos-aquae UKL13.</title>
        <authorList>
            <person name="Driscoll C."/>
        </authorList>
    </citation>
    <scope>NUCLEOTIDE SEQUENCE [LARGE SCALE GENOMIC DNA]</scope>
    <source>
        <strain evidence="1">MDT13</strain>
    </source>
</reference>